<feature type="domain" description="Ionotropic glutamate receptor C-terminal" evidence="10">
    <location>
        <begin position="720"/>
        <end position="820"/>
    </location>
</feature>
<dbReference type="InterPro" id="IPR052192">
    <property type="entry name" value="Insect_Ionotropic_Sensory_Rcpt"/>
</dbReference>
<dbReference type="GO" id="GO:0050906">
    <property type="term" value="P:detection of stimulus involved in sensory perception"/>
    <property type="evidence" value="ECO:0007669"/>
    <property type="project" value="UniProtKB-ARBA"/>
</dbReference>
<feature type="transmembrane region" description="Helical" evidence="9">
    <location>
        <begin position="722"/>
        <end position="740"/>
    </location>
</feature>
<keyword evidence="8" id="KW-0325">Glycoprotein</keyword>
<dbReference type="GO" id="GO:0005886">
    <property type="term" value="C:plasma membrane"/>
    <property type="evidence" value="ECO:0007669"/>
    <property type="project" value="UniProtKB-SubCell"/>
</dbReference>
<evidence type="ECO:0000256" key="5">
    <source>
        <dbReference type="ARBA" id="ARBA00022989"/>
    </source>
</evidence>
<reference evidence="11 12" key="1">
    <citation type="submission" date="2023-03" db="EMBL/GenBank/DDBJ databases">
        <title>High-quality genome of Scylla paramamosain provides insights in environmental adaptation.</title>
        <authorList>
            <person name="Zhang L."/>
        </authorList>
    </citation>
    <scope>NUCLEOTIDE SEQUENCE [LARGE SCALE GENOMIC DNA]</scope>
    <source>
        <strain evidence="11">LZ_2023a</strain>
        <tissue evidence="11">Muscle</tissue>
    </source>
</reference>
<feature type="domain" description="Ionotropic glutamate receptor C-terminal" evidence="10">
    <location>
        <begin position="277"/>
        <end position="421"/>
    </location>
</feature>
<dbReference type="EMBL" id="JARAKH010000029">
    <property type="protein sequence ID" value="KAK8387987.1"/>
    <property type="molecule type" value="Genomic_DNA"/>
</dbReference>
<sequence>MWSRGEGSVRTAVFEVINKMGANHTHSLIPWVAHARQLRASSWCLTIAVVSDDQAFLTAFAEVSDKARLIVWETRLLVVTKLAIPRLRSLLRDYWDFSMMNTQFLKPNDISKKGWKAFVYLPYSQDGGQVVRVASWKQDYGLVLANGYTLFPDKYKNFYGKAVNMTVFPFPPYWMDVTSGDDAKESRITGRDYIILETIAQKLNFSINVLPYGEWDEVMMRLEVRTALMSPIKLAILPNLLKKYDFSFFIEPATLGFSMGKPTLKPNWQSLYYPLQTEVWGSILAAVLLVFGALLLMVKHSGDSEKYQVWPVVKQVVGTLLDETISGKLPQRNSTRVVLTAWMIFSFIVGTVYRSNLTACLTVPKYPPRAETLKQLVESEAILQKNVPEKRDPIMEYTGYSFLSPLHGGDETSEETLTVALTAGKAAAGTVRPAVGLWDLGLGTQTQHMGHNPQFYTWKAYLYERLNMKLLIAEHFTGKGGSTPLYVARQNILPGYCGWPLAPNTPFKTNLNEHILAFHEAGLIQRWTTEVLERAQFDSQRRQNRAAKENNIPEEEEVIAGAHVTMALTLVLRSQRHATSGTVVFEVEADEGNATRLHLPHVIAQARSGYWIFSMMNTMFLTPKYWESERWQVFTYLPYTPEGSKVMCIAKESSREGLIIAEGYALFPEKYKKPINYPVMAHMVAELDFSFFLEPSALAFAFAKPTIEPTWQALYHPMQVEVWISILITVFLVYGILLLMMQGTYSDGSGAWMVLKQVVGTLLDEAIPGELPRKNSTRVLLTVWLIFAFIVGTVYRSNLTASLTAPKYPPRPETLADLVDMGITVTIMKRMDIFLRSFKDSGSETLRTFSERVEYVPSYKEGLPKILTENKAHMYERLYLEMKVAEDFTQKDGSTPLYVTQGNLMPGYASFPLVLDAPFKTNIDNCLIAIHGVFEVKYYSPTSLPRPHSLQLPRDKWRESVGKNETLWKAKGMLGQVLEEAVLVHCSTVVIGDGTTSSHSFRRVLRSQSHATSGSVLFEVAIDAGNVTRLLLPRVVAQARRVSAHLSLKHVVLG</sequence>
<evidence type="ECO:0000313" key="11">
    <source>
        <dbReference type="EMBL" id="KAK8387987.1"/>
    </source>
</evidence>
<keyword evidence="4 9" id="KW-0812">Transmembrane</keyword>
<feature type="transmembrane region" description="Helical" evidence="9">
    <location>
        <begin position="779"/>
        <end position="797"/>
    </location>
</feature>
<keyword evidence="7" id="KW-0675">Receptor</keyword>
<comment type="caution">
    <text evidence="11">The sequence shown here is derived from an EMBL/GenBank/DDBJ whole genome shotgun (WGS) entry which is preliminary data.</text>
</comment>
<evidence type="ECO:0000256" key="1">
    <source>
        <dbReference type="ARBA" id="ARBA00004651"/>
    </source>
</evidence>
<feature type="transmembrane region" description="Helical" evidence="9">
    <location>
        <begin position="337"/>
        <end position="355"/>
    </location>
</feature>
<evidence type="ECO:0000256" key="4">
    <source>
        <dbReference type="ARBA" id="ARBA00022692"/>
    </source>
</evidence>
<dbReference type="PANTHER" id="PTHR42643:SF24">
    <property type="entry name" value="IONOTROPIC RECEPTOR 60A"/>
    <property type="match status" value="1"/>
</dbReference>
<organism evidence="11 12">
    <name type="scientific">Scylla paramamosain</name>
    <name type="common">Mud crab</name>
    <dbReference type="NCBI Taxonomy" id="85552"/>
    <lineage>
        <taxon>Eukaryota</taxon>
        <taxon>Metazoa</taxon>
        <taxon>Ecdysozoa</taxon>
        <taxon>Arthropoda</taxon>
        <taxon>Crustacea</taxon>
        <taxon>Multicrustacea</taxon>
        <taxon>Malacostraca</taxon>
        <taxon>Eumalacostraca</taxon>
        <taxon>Eucarida</taxon>
        <taxon>Decapoda</taxon>
        <taxon>Pleocyemata</taxon>
        <taxon>Brachyura</taxon>
        <taxon>Eubrachyura</taxon>
        <taxon>Portunoidea</taxon>
        <taxon>Portunidae</taxon>
        <taxon>Portuninae</taxon>
        <taxon>Scylla</taxon>
    </lineage>
</organism>
<dbReference type="Pfam" id="PF00060">
    <property type="entry name" value="Lig_chan"/>
    <property type="match status" value="2"/>
</dbReference>
<name>A0AAW0TKD4_SCYPA</name>
<protein>
    <recommendedName>
        <fullName evidence="10">Ionotropic glutamate receptor C-terminal domain-containing protein</fullName>
    </recommendedName>
</protein>
<keyword evidence="3" id="KW-1003">Cell membrane</keyword>
<keyword evidence="5 9" id="KW-1133">Transmembrane helix</keyword>
<evidence type="ECO:0000259" key="10">
    <source>
        <dbReference type="Pfam" id="PF00060"/>
    </source>
</evidence>
<evidence type="ECO:0000256" key="7">
    <source>
        <dbReference type="ARBA" id="ARBA00023170"/>
    </source>
</evidence>
<dbReference type="SUPFAM" id="SSF53850">
    <property type="entry name" value="Periplasmic binding protein-like II"/>
    <property type="match status" value="1"/>
</dbReference>
<evidence type="ECO:0000256" key="6">
    <source>
        <dbReference type="ARBA" id="ARBA00023136"/>
    </source>
</evidence>
<proteinExistence type="inferred from homology"/>
<dbReference type="GO" id="GO:0015276">
    <property type="term" value="F:ligand-gated monoatomic ion channel activity"/>
    <property type="evidence" value="ECO:0007669"/>
    <property type="project" value="InterPro"/>
</dbReference>
<dbReference type="AlphaFoldDB" id="A0AAW0TKD4"/>
<dbReference type="PANTHER" id="PTHR42643">
    <property type="entry name" value="IONOTROPIC RECEPTOR 20A-RELATED"/>
    <property type="match status" value="1"/>
</dbReference>
<keyword evidence="6 9" id="KW-0472">Membrane</keyword>
<feature type="transmembrane region" description="Helical" evidence="9">
    <location>
        <begin position="279"/>
        <end position="298"/>
    </location>
</feature>
<comment type="similarity">
    <text evidence="2">Belongs to the glutamate-gated ion channel (TC 1.A.10.1) family.</text>
</comment>
<keyword evidence="12" id="KW-1185">Reference proteome</keyword>
<evidence type="ECO:0000256" key="8">
    <source>
        <dbReference type="ARBA" id="ARBA00023180"/>
    </source>
</evidence>
<evidence type="ECO:0000313" key="12">
    <source>
        <dbReference type="Proteomes" id="UP001487740"/>
    </source>
</evidence>
<evidence type="ECO:0000256" key="2">
    <source>
        <dbReference type="ARBA" id="ARBA00008685"/>
    </source>
</evidence>
<dbReference type="Gene3D" id="1.10.287.70">
    <property type="match status" value="2"/>
</dbReference>
<accession>A0AAW0TKD4</accession>
<dbReference type="InterPro" id="IPR001320">
    <property type="entry name" value="Iontro_rcpt_C"/>
</dbReference>
<dbReference type="Gene3D" id="3.40.190.10">
    <property type="entry name" value="Periplasmic binding protein-like II"/>
    <property type="match status" value="1"/>
</dbReference>
<dbReference type="Proteomes" id="UP001487740">
    <property type="component" value="Unassembled WGS sequence"/>
</dbReference>
<comment type="subcellular location">
    <subcellularLocation>
        <location evidence="1">Cell membrane</location>
        <topology evidence="1">Multi-pass membrane protein</topology>
    </subcellularLocation>
</comment>
<evidence type="ECO:0000256" key="3">
    <source>
        <dbReference type="ARBA" id="ARBA00022475"/>
    </source>
</evidence>
<gene>
    <name evidence="11" type="ORF">O3P69_020110</name>
</gene>
<evidence type="ECO:0000256" key="9">
    <source>
        <dbReference type="SAM" id="Phobius"/>
    </source>
</evidence>